<sequence>MRRLCLPFLEYRNGRANRCLSAIAWRTYTVRDVSTAPPRLSHRPAPTFVQPVPMRPNCRRTQRAKRVAMILADVHSEAAQAGPSSPRTASTGRCDPRDRRGRVRPGGPDGILRRRAHRGLRAQARDLARPPRPAITAHVGLADTRIVVHNVARTVCLARSPEMNAMSAVQAPGRRGCGKDYALPIAAPSSLGHARPVSLGPRVARLEPRFVLLG</sequence>
<dbReference type="EMBL" id="MU276265">
    <property type="protein sequence ID" value="KAI0039773.1"/>
    <property type="molecule type" value="Genomic_DNA"/>
</dbReference>
<keyword evidence="2" id="KW-1185">Reference proteome</keyword>
<evidence type="ECO:0000313" key="2">
    <source>
        <dbReference type="Proteomes" id="UP000814033"/>
    </source>
</evidence>
<reference evidence="1" key="1">
    <citation type="submission" date="2021-02" db="EMBL/GenBank/DDBJ databases">
        <authorList>
            <consortium name="DOE Joint Genome Institute"/>
            <person name="Ahrendt S."/>
            <person name="Looney B.P."/>
            <person name="Miyauchi S."/>
            <person name="Morin E."/>
            <person name="Drula E."/>
            <person name="Courty P.E."/>
            <person name="Chicoki N."/>
            <person name="Fauchery L."/>
            <person name="Kohler A."/>
            <person name="Kuo A."/>
            <person name="Labutti K."/>
            <person name="Pangilinan J."/>
            <person name="Lipzen A."/>
            <person name="Riley R."/>
            <person name="Andreopoulos W."/>
            <person name="He G."/>
            <person name="Johnson J."/>
            <person name="Barry K.W."/>
            <person name="Grigoriev I.V."/>
            <person name="Nagy L."/>
            <person name="Hibbett D."/>
            <person name="Henrissat B."/>
            <person name="Matheny P.B."/>
            <person name="Labbe J."/>
            <person name="Martin F."/>
        </authorList>
    </citation>
    <scope>NUCLEOTIDE SEQUENCE</scope>
    <source>
        <strain evidence="1">FP105234-sp</strain>
    </source>
</reference>
<comment type="caution">
    <text evidence="1">The sequence shown here is derived from an EMBL/GenBank/DDBJ whole genome shotgun (WGS) entry which is preliminary data.</text>
</comment>
<protein>
    <submittedName>
        <fullName evidence="1">Uncharacterized protein</fullName>
    </submittedName>
</protein>
<organism evidence="1 2">
    <name type="scientific">Auriscalpium vulgare</name>
    <dbReference type="NCBI Taxonomy" id="40419"/>
    <lineage>
        <taxon>Eukaryota</taxon>
        <taxon>Fungi</taxon>
        <taxon>Dikarya</taxon>
        <taxon>Basidiomycota</taxon>
        <taxon>Agaricomycotina</taxon>
        <taxon>Agaricomycetes</taxon>
        <taxon>Russulales</taxon>
        <taxon>Auriscalpiaceae</taxon>
        <taxon>Auriscalpium</taxon>
    </lineage>
</organism>
<reference evidence="1" key="2">
    <citation type="journal article" date="2022" name="New Phytol.">
        <title>Evolutionary transition to the ectomycorrhizal habit in the genomes of a hyperdiverse lineage of mushroom-forming fungi.</title>
        <authorList>
            <person name="Looney B."/>
            <person name="Miyauchi S."/>
            <person name="Morin E."/>
            <person name="Drula E."/>
            <person name="Courty P.E."/>
            <person name="Kohler A."/>
            <person name="Kuo A."/>
            <person name="LaButti K."/>
            <person name="Pangilinan J."/>
            <person name="Lipzen A."/>
            <person name="Riley R."/>
            <person name="Andreopoulos W."/>
            <person name="He G."/>
            <person name="Johnson J."/>
            <person name="Nolan M."/>
            <person name="Tritt A."/>
            <person name="Barry K.W."/>
            <person name="Grigoriev I.V."/>
            <person name="Nagy L.G."/>
            <person name="Hibbett D."/>
            <person name="Henrissat B."/>
            <person name="Matheny P.B."/>
            <person name="Labbe J."/>
            <person name="Martin F.M."/>
        </authorList>
    </citation>
    <scope>NUCLEOTIDE SEQUENCE</scope>
    <source>
        <strain evidence="1">FP105234-sp</strain>
    </source>
</reference>
<evidence type="ECO:0000313" key="1">
    <source>
        <dbReference type="EMBL" id="KAI0039773.1"/>
    </source>
</evidence>
<gene>
    <name evidence="1" type="ORF">FA95DRAFT_985138</name>
</gene>
<proteinExistence type="predicted"/>
<name>A0ACB8R888_9AGAM</name>
<dbReference type="Proteomes" id="UP000814033">
    <property type="component" value="Unassembled WGS sequence"/>
</dbReference>
<accession>A0ACB8R888</accession>